<reference evidence="1 3" key="1">
    <citation type="submission" date="2017-01" db="EMBL/GenBank/DDBJ databases">
        <title>Complete Genome Sequence of Dolosigranulum pigrum isolated from a Patient with interstitial lung disease.</title>
        <authorList>
            <person name="Mukhopadhyay R."/>
            <person name="Joaquin J."/>
            <person name="Hogue R."/>
            <person name="Fitzgerald S."/>
            <person name="Jospin G."/>
            <person name="Eisen J.A."/>
            <person name="Chaturvedi V."/>
        </authorList>
    </citation>
    <scope>NUCLEOTIDE SEQUENCE [LARGE SCALE GENOMIC DNA]</scope>
    <source>
        <strain evidence="1 3">15S00348</strain>
    </source>
</reference>
<name>A0A1S8KKZ5_9LACT</name>
<gene>
    <name evidence="1" type="ORF">BWX42_00240</name>
    <name evidence="2" type="ORF">BWX42_00620</name>
</gene>
<protein>
    <submittedName>
        <fullName evidence="1">Uncharacterized protein</fullName>
    </submittedName>
</protein>
<organism evidence="1 3">
    <name type="scientific">Dolosigranulum pigrum</name>
    <dbReference type="NCBI Taxonomy" id="29394"/>
    <lineage>
        <taxon>Bacteria</taxon>
        <taxon>Bacillati</taxon>
        <taxon>Bacillota</taxon>
        <taxon>Bacilli</taxon>
        <taxon>Lactobacillales</taxon>
        <taxon>Carnobacteriaceae</taxon>
        <taxon>Dolosigranulum</taxon>
    </lineage>
</organism>
<proteinExistence type="predicted"/>
<dbReference type="EMBL" id="MUYF01000003">
    <property type="protein sequence ID" value="OOL80488.1"/>
    <property type="molecule type" value="Genomic_DNA"/>
</dbReference>
<dbReference type="AlphaFoldDB" id="A0A1S8KKZ5"/>
<comment type="caution">
    <text evidence="1">The sequence shown here is derived from an EMBL/GenBank/DDBJ whole genome shotgun (WGS) entry which is preliminary data.</text>
</comment>
<sequence>MRQRPILTLENLNFGNQLKQSDQSMLRFKLAREGERLRLDGKRATCFLLKCGEIYYAQTVEVKEDNVVEFNINTDVETGEYTLEVVVGKQYFPSDHEVKLTIVHSSNRPLLAEIEYYGVEAIKQDVLKSTLKNISDEVEKHVSGINDTVRTTAEEYLKELNSARVIQQQVPLAEWEIKHDLDSYPVVTVIDSSGEKVVGDVTYISKQKLKINFTSEFSGKVVLTN</sequence>
<evidence type="ECO:0000313" key="1">
    <source>
        <dbReference type="EMBL" id="OOL80424.1"/>
    </source>
</evidence>
<dbReference type="Proteomes" id="UP000190409">
    <property type="component" value="Unassembled WGS sequence"/>
</dbReference>
<evidence type="ECO:0000313" key="2">
    <source>
        <dbReference type="EMBL" id="OOL80488.1"/>
    </source>
</evidence>
<accession>A0A1S8KKZ5</accession>
<dbReference type="EMBL" id="MUYF01000003">
    <property type="protein sequence ID" value="OOL80424.1"/>
    <property type="molecule type" value="Genomic_DNA"/>
</dbReference>
<evidence type="ECO:0000313" key="3">
    <source>
        <dbReference type="Proteomes" id="UP000190409"/>
    </source>
</evidence>